<feature type="region of interest" description="Disordered" evidence="12">
    <location>
        <begin position="410"/>
        <end position="443"/>
    </location>
</feature>
<feature type="chain" id="PRO_5024844492" description="phosphoserine phosphatase" evidence="13">
    <location>
        <begin position="29"/>
        <end position="443"/>
    </location>
</feature>
<sequence length="443" mass="48284">MRNRNILALTLAAAATLAAVPAALPAAAATAAQPMNSRTASRAAGGDCPQLSKKLEWYGNNRAKLQRTIDERGTCANPGLGHGRNKRPVAAFDWDNTITKNDVTDATIAWSLRHDKILRPKSWKSTSKWMTDDAHRALTEACGTKVPVGKPLPTSRNTACADEIFEVREDGKTMSGAAAFAGKWDHRHTVPQYAWVPQLFAGHTVPELESYAAKARKEALAAPVGATQTVGTHEIPGYVRYYDQQRDLIRTLKKAGFDVYIVSAGSEPVTEVWASGKGGVGIDRKHTVAIRSVLDRKGRITTWNQGCGGVPVNKGEAIPYIDGKRCWINQEIFKIKGKKAWDKQDFGHRIALGGGDADTDVTFVGDATGAHLVLNRNKSEFMCRAYDNADGRWVVNPMFIEPLPQKEGTYPCSTGAYNEHDGSKGPVLREDGSVVPDQEDRVH</sequence>
<evidence type="ECO:0000256" key="4">
    <source>
        <dbReference type="ARBA" id="ARBA00012640"/>
    </source>
</evidence>
<evidence type="ECO:0000256" key="1">
    <source>
        <dbReference type="ARBA" id="ARBA00001946"/>
    </source>
</evidence>
<dbReference type="OrthoDB" id="1633110at2"/>
<evidence type="ECO:0000256" key="13">
    <source>
        <dbReference type="SAM" id="SignalP"/>
    </source>
</evidence>
<comment type="pathway">
    <text evidence="2">Amino-acid biosynthesis; L-serine biosynthesis; L-serine from 3-phospho-D-glycerate: step 3/3.</text>
</comment>
<keyword evidence="8" id="KW-0460">Magnesium</keyword>
<dbReference type="PANTHER" id="PTHR43344:SF2">
    <property type="entry name" value="PHOSPHOSERINE PHOSPHATASE"/>
    <property type="match status" value="1"/>
</dbReference>
<dbReference type="InterPro" id="IPR036412">
    <property type="entry name" value="HAD-like_sf"/>
</dbReference>
<keyword evidence="13" id="KW-0732">Signal</keyword>
<name>A0A5P2C4F2_STRVZ</name>
<dbReference type="GO" id="GO:0036424">
    <property type="term" value="F:L-phosphoserine phosphatase activity"/>
    <property type="evidence" value="ECO:0007669"/>
    <property type="project" value="TreeGrafter"/>
</dbReference>
<evidence type="ECO:0000313" key="15">
    <source>
        <dbReference type="Proteomes" id="UP000322927"/>
    </source>
</evidence>
<dbReference type="InterPro" id="IPR050582">
    <property type="entry name" value="HAD-like_SerB"/>
</dbReference>
<comment type="catalytic activity">
    <reaction evidence="10">
        <text>O-phospho-L-serine + H2O = L-serine + phosphate</text>
        <dbReference type="Rhea" id="RHEA:21208"/>
        <dbReference type="ChEBI" id="CHEBI:15377"/>
        <dbReference type="ChEBI" id="CHEBI:33384"/>
        <dbReference type="ChEBI" id="CHEBI:43474"/>
        <dbReference type="ChEBI" id="CHEBI:57524"/>
        <dbReference type="EC" id="3.1.3.3"/>
    </reaction>
</comment>
<dbReference type="EMBL" id="CP029192">
    <property type="protein sequence ID" value="QES37433.1"/>
    <property type="molecule type" value="Genomic_DNA"/>
</dbReference>
<dbReference type="PANTHER" id="PTHR43344">
    <property type="entry name" value="PHOSPHOSERINE PHOSPHATASE"/>
    <property type="match status" value="1"/>
</dbReference>
<dbReference type="GO" id="GO:0000287">
    <property type="term" value="F:magnesium ion binding"/>
    <property type="evidence" value="ECO:0007669"/>
    <property type="project" value="TreeGrafter"/>
</dbReference>
<evidence type="ECO:0000256" key="5">
    <source>
        <dbReference type="ARBA" id="ARBA00022605"/>
    </source>
</evidence>
<proteinExistence type="inferred from homology"/>
<gene>
    <name evidence="14" type="ORF">DEJ48_32075</name>
</gene>
<accession>A0A5P2C4F2</accession>
<comment type="catalytic activity">
    <reaction evidence="11">
        <text>O-phospho-D-serine + H2O = D-serine + phosphate</text>
        <dbReference type="Rhea" id="RHEA:24873"/>
        <dbReference type="ChEBI" id="CHEBI:15377"/>
        <dbReference type="ChEBI" id="CHEBI:35247"/>
        <dbReference type="ChEBI" id="CHEBI:43474"/>
        <dbReference type="ChEBI" id="CHEBI:58680"/>
        <dbReference type="EC" id="3.1.3.3"/>
    </reaction>
</comment>
<evidence type="ECO:0000256" key="12">
    <source>
        <dbReference type="SAM" id="MobiDB-lite"/>
    </source>
</evidence>
<keyword evidence="9" id="KW-0718">Serine biosynthesis</keyword>
<keyword evidence="5" id="KW-0028">Amino-acid biosynthesis</keyword>
<dbReference type="EC" id="3.1.3.3" evidence="4"/>
<evidence type="ECO:0000256" key="3">
    <source>
        <dbReference type="ARBA" id="ARBA00009184"/>
    </source>
</evidence>
<evidence type="ECO:0000313" key="14">
    <source>
        <dbReference type="EMBL" id="QES37433.1"/>
    </source>
</evidence>
<evidence type="ECO:0000256" key="8">
    <source>
        <dbReference type="ARBA" id="ARBA00022842"/>
    </source>
</evidence>
<dbReference type="RefSeq" id="WP_150219658.1">
    <property type="nucleotide sequence ID" value="NZ_CP029192.1"/>
</dbReference>
<reference evidence="14 15" key="1">
    <citation type="submission" date="2018-05" db="EMBL/GenBank/DDBJ databases">
        <title>Streptomyces venezuelae.</title>
        <authorList>
            <person name="Kim W."/>
            <person name="Lee N."/>
            <person name="Cho B.-K."/>
        </authorList>
    </citation>
    <scope>NUCLEOTIDE SEQUENCE [LARGE SCALE GENOMIC DNA]</scope>
    <source>
        <strain evidence="14 15">ATCC 14584</strain>
    </source>
</reference>
<dbReference type="GO" id="GO:0006564">
    <property type="term" value="P:L-serine biosynthetic process"/>
    <property type="evidence" value="ECO:0007669"/>
    <property type="project" value="UniProtKB-KW"/>
</dbReference>
<evidence type="ECO:0000256" key="11">
    <source>
        <dbReference type="ARBA" id="ARBA00048523"/>
    </source>
</evidence>
<evidence type="ECO:0000256" key="2">
    <source>
        <dbReference type="ARBA" id="ARBA00005135"/>
    </source>
</evidence>
<evidence type="ECO:0000256" key="9">
    <source>
        <dbReference type="ARBA" id="ARBA00023299"/>
    </source>
</evidence>
<dbReference type="Proteomes" id="UP000322927">
    <property type="component" value="Chromosome"/>
</dbReference>
<comment type="similarity">
    <text evidence="3">Belongs to the HAD-like hydrolase superfamily. SerB family.</text>
</comment>
<dbReference type="AlphaFoldDB" id="A0A5P2C4F2"/>
<dbReference type="SUPFAM" id="SSF56784">
    <property type="entry name" value="HAD-like"/>
    <property type="match status" value="1"/>
</dbReference>
<organism evidence="14 15">
    <name type="scientific">Streptomyces venezuelae</name>
    <dbReference type="NCBI Taxonomy" id="54571"/>
    <lineage>
        <taxon>Bacteria</taxon>
        <taxon>Bacillati</taxon>
        <taxon>Actinomycetota</taxon>
        <taxon>Actinomycetes</taxon>
        <taxon>Kitasatosporales</taxon>
        <taxon>Streptomycetaceae</taxon>
        <taxon>Streptomyces</taxon>
    </lineage>
</organism>
<dbReference type="Gene3D" id="3.40.50.1000">
    <property type="entry name" value="HAD superfamily/HAD-like"/>
    <property type="match status" value="2"/>
</dbReference>
<dbReference type="GO" id="GO:0005737">
    <property type="term" value="C:cytoplasm"/>
    <property type="evidence" value="ECO:0007669"/>
    <property type="project" value="TreeGrafter"/>
</dbReference>
<feature type="compositionally biased region" description="Basic and acidic residues" evidence="12">
    <location>
        <begin position="418"/>
        <end position="443"/>
    </location>
</feature>
<feature type="signal peptide" evidence="13">
    <location>
        <begin position="1"/>
        <end position="28"/>
    </location>
</feature>
<dbReference type="InterPro" id="IPR023214">
    <property type="entry name" value="HAD_sf"/>
</dbReference>
<comment type="cofactor">
    <cofactor evidence="1">
        <name>Mg(2+)</name>
        <dbReference type="ChEBI" id="CHEBI:18420"/>
    </cofactor>
</comment>
<evidence type="ECO:0000256" key="6">
    <source>
        <dbReference type="ARBA" id="ARBA00022723"/>
    </source>
</evidence>
<keyword evidence="7" id="KW-0378">Hydrolase</keyword>
<evidence type="ECO:0000256" key="10">
    <source>
        <dbReference type="ARBA" id="ARBA00048138"/>
    </source>
</evidence>
<protein>
    <recommendedName>
        <fullName evidence="4">phosphoserine phosphatase</fullName>
        <ecNumber evidence="4">3.1.3.3</ecNumber>
    </recommendedName>
</protein>
<keyword evidence="6" id="KW-0479">Metal-binding</keyword>
<evidence type="ECO:0000256" key="7">
    <source>
        <dbReference type="ARBA" id="ARBA00022801"/>
    </source>
</evidence>